<sequence>MHATASPVATLATLLRVEYLRVEPPQRRLVVLYAHGRLCRGGQGSRAKRARERKEGKREGDDVATLTCGTYVGPTLTQPPHRTKPGSKPPKDVK</sequence>
<accession>A0A0D3FT91</accession>
<keyword evidence="3" id="KW-1185">Reference proteome</keyword>
<name>A0A0D3FT91_9ORYZ</name>
<organism evidence="2">
    <name type="scientific">Oryza barthii</name>
    <dbReference type="NCBI Taxonomy" id="65489"/>
    <lineage>
        <taxon>Eukaryota</taxon>
        <taxon>Viridiplantae</taxon>
        <taxon>Streptophyta</taxon>
        <taxon>Embryophyta</taxon>
        <taxon>Tracheophyta</taxon>
        <taxon>Spermatophyta</taxon>
        <taxon>Magnoliopsida</taxon>
        <taxon>Liliopsida</taxon>
        <taxon>Poales</taxon>
        <taxon>Poaceae</taxon>
        <taxon>BOP clade</taxon>
        <taxon>Oryzoideae</taxon>
        <taxon>Oryzeae</taxon>
        <taxon>Oryzinae</taxon>
        <taxon>Oryza</taxon>
    </lineage>
</organism>
<evidence type="ECO:0000256" key="1">
    <source>
        <dbReference type="SAM" id="MobiDB-lite"/>
    </source>
</evidence>
<dbReference type="AlphaFoldDB" id="A0A0D3FT91"/>
<feature type="region of interest" description="Disordered" evidence="1">
    <location>
        <begin position="41"/>
        <end position="94"/>
    </location>
</feature>
<dbReference type="Gramene" id="OBART04G04840.1">
    <property type="protein sequence ID" value="OBART04G04840.1"/>
    <property type="gene ID" value="OBART04G04840"/>
</dbReference>
<dbReference type="EnsemblPlants" id="OBART04G04840.1">
    <property type="protein sequence ID" value="OBART04G04840.1"/>
    <property type="gene ID" value="OBART04G04840"/>
</dbReference>
<protein>
    <submittedName>
        <fullName evidence="2">Uncharacterized protein</fullName>
    </submittedName>
</protein>
<evidence type="ECO:0000313" key="3">
    <source>
        <dbReference type="Proteomes" id="UP000026960"/>
    </source>
</evidence>
<reference evidence="2" key="2">
    <citation type="submission" date="2015-03" db="UniProtKB">
        <authorList>
            <consortium name="EnsemblPlants"/>
        </authorList>
    </citation>
    <scope>IDENTIFICATION</scope>
</reference>
<reference evidence="2" key="1">
    <citation type="journal article" date="2009" name="Rice">
        <title>De Novo Next Generation Sequencing of Plant Genomes.</title>
        <authorList>
            <person name="Rounsley S."/>
            <person name="Marri P.R."/>
            <person name="Yu Y."/>
            <person name="He R."/>
            <person name="Sisneros N."/>
            <person name="Goicoechea J.L."/>
            <person name="Lee S.J."/>
            <person name="Angelova A."/>
            <person name="Kudrna D."/>
            <person name="Luo M."/>
            <person name="Affourtit J."/>
            <person name="Desany B."/>
            <person name="Knight J."/>
            <person name="Niazi F."/>
            <person name="Egholm M."/>
            <person name="Wing R.A."/>
        </authorList>
    </citation>
    <scope>NUCLEOTIDE SEQUENCE [LARGE SCALE GENOMIC DNA]</scope>
    <source>
        <strain evidence="2">cv. IRGC 105608</strain>
    </source>
</reference>
<dbReference type="PaxDb" id="65489-OBART04G04840.1"/>
<evidence type="ECO:0000313" key="2">
    <source>
        <dbReference type="EnsemblPlants" id="OBART04G04840.1"/>
    </source>
</evidence>
<proteinExistence type="predicted"/>
<feature type="compositionally biased region" description="Basic and acidic residues" evidence="1">
    <location>
        <begin position="52"/>
        <end position="61"/>
    </location>
</feature>
<dbReference type="HOGENOM" id="CLU_2389663_0_0_1"/>
<dbReference type="Proteomes" id="UP000026960">
    <property type="component" value="Chromosome 4"/>
</dbReference>